<name>A0ABU5VTL3_9BACT</name>
<dbReference type="RefSeq" id="WP_323575363.1">
    <property type="nucleotide sequence ID" value="NZ_JAYGJQ010000001.1"/>
</dbReference>
<dbReference type="Proteomes" id="UP001302274">
    <property type="component" value="Unassembled WGS sequence"/>
</dbReference>
<keyword evidence="1" id="KW-1133">Transmembrane helix</keyword>
<evidence type="ECO:0008006" key="4">
    <source>
        <dbReference type="Google" id="ProtNLM"/>
    </source>
</evidence>
<keyword evidence="1" id="KW-0812">Transmembrane</keyword>
<evidence type="ECO:0000313" key="2">
    <source>
        <dbReference type="EMBL" id="MEA9355733.1"/>
    </source>
</evidence>
<feature type="transmembrane region" description="Helical" evidence="1">
    <location>
        <begin position="33"/>
        <end position="52"/>
    </location>
</feature>
<organism evidence="2 3">
    <name type="scientific">Bacteriovorax antarcticus</name>
    <dbReference type="NCBI Taxonomy" id="3088717"/>
    <lineage>
        <taxon>Bacteria</taxon>
        <taxon>Pseudomonadati</taxon>
        <taxon>Bdellovibrionota</taxon>
        <taxon>Bacteriovoracia</taxon>
        <taxon>Bacteriovoracales</taxon>
        <taxon>Bacteriovoracaceae</taxon>
        <taxon>Bacteriovorax</taxon>
    </lineage>
</organism>
<proteinExistence type="predicted"/>
<reference evidence="2 3" key="1">
    <citation type="submission" date="2023-11" db="EMBL/GenBank/DDBJ databases">
        <title>A Novel Polar Bacteriovorax (B. antarcticus) Isolated from the Biocrust in Antarctica.</title>
        <authorList>
            <person name="Mun W."/>
            <person name="Choi S.Y."/>
            <person name="Mitchell R.J."/>
        </authorList>
    </citation>
    <scope>NUCLEOTIDE SEQUENCE [LARGE SCALE GENOMIC DNA]</scope>
    <source>
        <strain evidence="2 3">PP10</strain>
    </source>
</reference>
<feature type="transmembrane region" description="Helical" evidence="1">
    <location>
        <begin position="7"/>
        <end position="27"/>
    </location>
</feature>
<sequence>MLQAAITFFLLGLVAMLFGAFGIAGVSSELGEMILSVFFIFALMSFIGSAEIERKRHKDLH</sequence>
<protein>
    <recommendedName>
        <fullName evidence="4">DUF1328 domain-containing protein</fullName>
    </recommendedName>
</protein>
<dbReference type="EMBL" id="JAYGJQ010000001">
    <property type="protein sequence ID" value="MEA9355733.1"/>
    <property type="molecule type" value="Genomic_DNA"/>
</dbReference>
<gene>
    <name evidence="2" type="ORF">SHI21_05960</name>
</gene>
<evidence type="ECO:0000313" key="3">
    <source>
        <dbReference type="Proteomes" id="UP001302274"/>
    </source>
</evidence>
<accession>A0ABU5VTL3</accession>
<comment type="caution">
    <text evidence="2">The sequence shown here is derived from an EMBL/GenBank/DDBJ whole genome shotgun (WGS) entry which is preliminary data.</text>
</comment>
<keyword evidence="1" id="KW-0472">Membrane</keyword>
<keyword evidence="3" id="KW-1185">Reference proteome</keyword>
<evidence type="ECO:0000256" key="1">
    <source>
        <dbReference type="SAM" id="Phobius"/>
    </source>
</evidence>